<keyword evidence="2" id="KW-1185">Reference proteome</keyword>
<dbReference type="AlphaFoldDB" id="A0A370F9L1"/>
<dbReference type="OrthoDB" id="9816185at2"/>
<dbReference type="RefSeq" id="WP_147284408.1">
    <property type="nucleotide sequence ID" value="NZ_QQAV01000010.1"/>
</dbReference>
<comment type="caution">
    <text evidence="1">The sequence shown here is derived from an EMBL/GenBank/DDBJ whole genome shotgun (WGS) entry which is preliminary data.</text>
</comment>
<evidence type="ECO:0000313" key="2">
    <source>
        <dbReference type="Proteomes" id="UP000255265"/>
    </source>
</evidence>
<reference evidence="1 2" key="1">
    <citation type="submission" date="2018-07" db="EMBL/GenBank/DDBJ databases">
        <title>Genomic Encyclopedia of Type Strains, Phase IV (KMG-IV): sequencing the most valuable type-strain genomes for metagenomic binning, comparative biology and taxonomic classification.</title>
        <authorList>
            <person name="Goeker M."/>
        </authorList>
    </citation>
    <scope>NUCLEOTIDE SEQUENCE [LARGE SCALE GENOMIC DNA]</scope>
    <source>
        <strain evidence="1 2">DSM 21352</strain>
    </source>
</reference>
<proteinExistence type="predicted"/>
<evidence type="ECO:0000313" key="1">
    <source>
        <dbReference type="EMBL" id="RDI20713.1"/>
    </source>
</evidence>
<protein>
    <recommendedName>
        <fullName evidence="3">HNH endonuclease</fullName>
    </recommendedName>
</protein>
<name>A0A370F9L1_9BURK</name>
<dbReference type="Gene3D" id="1.10.30.50">
    <property type="match status" value="1"/>
</dbReference>
<organism evidence="1 2">
    <name type="scientific">Pseudacidovorax intermedius</name>
    <dbReference type="NCBI Taxonomy" id="433924"/>
    <lineage>
        <taxon>Bacteria</taxon>
        <taxon>Pseudomonadati</taxon>
        <taxon>Pseudomonadota</taxon>
        <taxon>Betaproteobacteria</taxon>
        <taxon>Burkholderiales</taxon>
        <taxon>Comamonadaceae</taxon>
        <taxon>Pseudacidovorax</taxon>
    </lineage>
</organism>
<dbReference type="EMBL" id="QQAV01000010">
    <property type="protein sequence ID" value="RDI20713.1"/>
    <property type="molecule type" value="Genomic_DNA"/>
</dbReference>
<accession>A0A370F9L1</accession>
<evidence type="ECO:0008006" key="3">
    <source>
        <dbReference type="Google" id="ProtNLM"/>
    </source>
</evidence>
<gene>
    <name evidence="1" type="ORF">DFR41_110121</name>
</gene>
<dbReference type="Proteomes" id="UP000255265">
    <property type="component" value="Unassembled WGS sequence"/>
</dbReference>
<sequence>MRSLVRLGVEPLSYIDRYIAIRDSKHHATRARLVELHPLIVSRYDAYELALGLDALDGFESNEDAVADGNILRSCYAIATQALLALKEDIKAAQPERLLSLCPMCGITLPNTFDHYLPAIDFPELSVHPINLVPCCSTCNTKKDRYWITDEGERLFINFYSDLIPDTQFIFAQLITSPQIKSVGVNFYLNRPDGVEQEVWSLVERHFNRLHLLDRYLENGNTEISNLLEACSSHLAAGGVDAGLFLSHIGRSQERIFGKNHWTAVLAHALSVRQELNEWIERVS</sequence>